<reference evidence="7" key="2">
    <citation type="journal article" date="2020" name="Int. J. Syst. Evol. Microbiol.">
        <title>Genomic insights into a novel species Rhodoferax aquaticus sp. nov., isolated from freshwater.</title>
        <authorList>
            <person name="Li T."/>
            <person name="Zhuo Y."/>
            <person name="Jin C.Z."/>
            <person name="Wu X."/>
            <person name="Ko S.R."/>
            <person name="Jin F.J."/>
            <person name="Ahn C.Y."/>
            <person name="Oh H.M."/>
            <person name="Lee H.G."/>
            <person name="Jin L."/>
        </authorList>
    </citation>
    <scope>NUCLEOTIDE SEQUENCE [LARGE SCALE GENOMIC DNA]</scope>
    <source>
        <strain evidence="7">Gr-4</strain>
    </source>
</reference>
<dbReference type="InterPro" id="IPR000577">
    <property type="entry name" value="Carb_kinase_FGGY"/>
</dbReference>
<keyword evidence="3 6" id="KW-0418">Kinase</keyword>
<dbReference type="Pfam" id="PF00370">
    <property type="entry name" value="FGGY_N"/>
    <property type="match status" value="1"/>
</dbReference>
<protein>
    <submittedName>
        <fullName evidence="6">Carbohydrate kinase</fullName>
    </submittedName>
</protein>
<evidence type="ECO:0000259" key="4">
    <source>
        <dbReference type="Pfam" id="PF00370"/>
    </source>
</evidence>
<keyword evidence="7" id="KW-1185">Reference proteome</keyword>
<sequence length="521" mass="58017">MSKNYVLAIDNGTQSVRALIFDLHGNLVDKSQVPIESYQSPQAGWMENDPHAFWEALCLACQRLWANTTIPKSAIAGMVITTQRGTTMALDAKGEPLRPAMIWLDQRRTETAPRLKWWWELAFKAIGMRETVTHFQKEAEANWIAQHQPELWAKTSKFLLLSGYLNYRFTGRYVDSVACQVGYVPFDYKKGHWAAGFDWKWQAMPITRSMLPDLVPAGEVLGQVSASAARDTGIPEGLPIIAGAADKACEVIGAGCLTPEIACLSYGTAATINTTTPRYLEATPFIPPYQAAVPKHFNTEIQITRGFWMVSWFKEQFGLHEQQIAKERGVPPESLFDALVNAVPPGAQGLMLQPYWNPGIKVPGPEAKGAVIGFGDVHNRAHLYRAILEGLAYALREGKERIERRGGTRITRVRVSGGGSQSDAAMQITANIFNLPCERPHLYETSGLGAAVLAAVGLKLHPDFATAIAAMTRMGQVFMPQPEHAHTYEQLYRKVYCKLYKRLQPLYRDIQRITGYPNKVE</sequence>
<dbReference type="SUPFAM" id="SSF53067">
    <property type="entry name" value="Actin-like ATPase domain"/>
    <property type="match status" value="2"/>
</dbReference>
<reference evidence="7" key="1">
    <citation type="submission" date="2019-02" db="EMBL/GenBank/DDBJ databases">
        <title>Complete genome sequence of Rhodoferax sp. Gr-4.</title>
        <authorList>
            <person name="Jin L."/>
        </authorList>
    </citation>
    <scope>NUCLEOTIDE SEQUENCE [LARGE SCALE GENOMIC DNA]</scope>
    <source>
        <strain evidence="7">Gr-4</strain>
    </source>
</reference>
<dbReference type="RefSeq" id="WP_142810633.1">
    <property type="nucleotide sequence ID" value="NZ_CP036282.1"/>
</dbReference>
<dbReference type="EMBL" id="CP036282">
    <property type="protein sequence ID" value="QDL54070.1"/>
    <property type="molecule type" value="Genomic_DNA"/>
</dbReference>
<dbReference type="GO" id="GO:0005975">
    <property type="term" value="P:carbohydrate metabolic process"/>
    <property type="evidence" value="ECO:0007669"/>
    <property type="project" value="InterPro"/>
</dbReference>
<dbReference type="GO" id="GO:0016301">
    <property type="term" value="F:kinase activity"/>
    <property type="evidence" value="ECO:0007669"/>
    <property type="project" value="UniProtKB-KW"/>
</dbReference>
<dbReference type="InterPro" id="IPR018484">
    <property type="entry name" value="FGGY_N"/>
</dbReference>
<evidence type="ECO:0000256" key="2">
    <source>
        <dbReference type="ARBA" id="ARBA00022679"/>
    </source>
</evidence>
<gene>
    <name evidence="6" type="ORF">EXZ61_07740</name>
</gene>
<evidence type="ECO:0000259" key="5">
    <source>
        <dbReference type="Pfam" id="PF02782"/>
    </source>
</evidence>
<proteinExistence type="inferred from homology"/>
<dbReference type="Proteomes" id="UP000317365">
    <property type="component" value="Chromosome"/>
</dbReference>
<dbReference type="KEGG" id="rhg:EXZ61_07740"/>
<dbReference type="InterPro" id="IPR050406">
    <property type="entry name" value="FGGY_Carb_Kinase"/>
</dbReference>
<feature type="domain" description="Carbohydrate kinase FGGY N-terminal" evidence="4">
    <location>
        <begin position="5"/>
        <end position="253"/>
    </location>
</feature>
<dbReference type="AlphaFoldDB" id="A0A515EN24"/>
<dbReference type="InterPro" id="IPR018485">
    <property type="entry name" value="FGGY_C"/>
</dbReference>
<accession>A0A515EN24</accession>
<dbReference type="PIRSF" id="PIRSF000538">
    <property type="entry name" value="GlpK"/>
    <property type="match status" value="1"/>
</dbReference>
<keyword evidence="2" id="KW-0808">Transferase</keyword>
<dbReference type="Pfam" id="PF02782">
    <property type="entry name" value="FGGY_C"/>
    <property type="match status" value="1"/>
</dbReference>
<dbReference type="PANTHER" id="PTHR43095:SF5">
    <property type="entry name" value="XYLULOSE KINASE"/>
    <property type="match status" value="1"/>
</dbReference>
<organism evidence="6 7">
    <name type="scientific">Rhodoferax aquaticus</name>
    <dbReference type="NCBI Taxonomy" id="2527691"/>
    <lineage>
        <taxon>Bacteria</taxon>
        <taxon>Pseudomonadati</taxon>
        <taxon>Pseudomonadota</taxon>
        <taxon>Betaproteobacteria</taxon>
        <taxon>Burkholderiales</taxon>
        <taxon>Comamonadaceae</taxon>
        <taxon>Rhodoferax</taxon>
    </lineage>
</organism>
<dbReference type="CDD" id="cd07779">
    <property type="entry name" value="ASKHA_NBD_FGGY_YgcE-like"/>
    <property type="match status" value="1"/>
</dbReference>
<dbReference type="PANTHER" id="PTHR43095">
    <property type="entry name" value="SUGAR KINASE"/>
    <property type="match status" value="1"/>
</dbReference>
<comment type="similarity">
    <text evidence="1">Belongs to the FGGY kinase family.</text>
</comment>
<evidence type="ECO:0000256" key="1">
    <source>
        <dbReference type="ARBA" id="ARBA00009156"/>
    </source>
</evidence>
<evidence type="ECO:0000313" key="7">
    <source>
        <dbReference type="Proteomes" id="UP000317365"/>
    </source>
</evidence>
<dbReference type="InterPro" id="IPR043129">
    <property type="entry name" value="ATPase_NBD"/>
</dbReference>
<evidence type="ECO:0000313" key="6">
    <source>
        <dbReference type="EMBL" id="QDL54070.1"/>
    </source>
</evidence>
<dbReference type="Gene3D" id="3.30.420.40">
    <property type="match status" value="2"/>
</dbReference>
<name>A0A515EN24_9BURK</name>
<feature type="domain" description="Carbohydrate kinase FGGY C-terminal" evidence="5">
    <location>
        <begin position="264"/>
        <end position="457"/>
    </location>
</feature>
<evidence type="ECO:0000256" key="3">
    <source>
        <dbReference type="ARBA" id="ARBA00022777"/>
    </source>
</evidence>